<comment type="caution">
    <text evidence="1">The sequence shown here is derived from an EMBL/GenBank/DDBJ whole genome shotgun (WGS) entry which is preliminary data.</text>
</comment>
<gene>
    <name evidence="1" type="ORF">ENP70_05610</name>
</gene>
<proteinExistence type="predicted"/>
<accession>A0A7C1NUA6</accession>
<sequence length="169" mass="19690">MNHRLTTAIRICDAAKAILRKTRSFPDEPSTDQDFILQLNGMGVEPMLLALAMELALKAWFVFDFDDPKHSKSHDLSKLFGRLKSESQETLDQEFKRSVAPYHPNIFYVDYGIKPLLYQHKDAFIDWRYLHEPKSTMFERGAFEATLEMVISELDKRYCTFPLAPLWPS</sequence>
<name>A0A7C1NUA6_9HYPH</name>
<reference evidence="1" key="1">
    <citation type="journal article" date="2020" name="mSystems">
        <title>Genome- and Community-Level Interaction Insights into Carbon Utilization and Element Cycling Functions of Hydrothermarchaeota in Hydrothermal Sediment.</title>
        <authorList>
            <person name="Zhou Z."/>
            <person name="Liu Y."/>
            <person name="Xu W."/>
            <person name="Pan J."/>
            <person name="Luo Z.H."/>
            <person name="Li M."/>
        </authorList>
    </citation>
    <scope>NUCLEOTIDE SEQUENCE [LARGE SCALE GENOMIC DNA]</scope>
    <source>
        <strain evidence="1">SpSt-243</strain>
    </source>
</reference>
<dbReference type="EMBL" id="DSKI01000296">
    <property type="protein sequence ID" value="HEB43171.1"/>
    <property type="molecule type" value="Genomic_DNA"/>
</dbReference>
<dbReference type="AlphaFoldDB" id="A0A7C1NUA6"/>
<evidence type="ECO:0000313" key="1">
    <source>
        <dbReference type="EMBL" id="HEB43171.1"/>
    </source>
</evidence>
<evidence type="ECO:0008006" key="2">
    <source>
        <dbReference type="Google" id="ProtNLM"/>
    </source>
</evidence>
<organism evidence="1">
    <name type="scientific">Agrobacterium albertimagni</name>
    <dbReference type="NCBI Taxonomy" id="147266"/>
    <lineage>
        <taxon>Bacteria</taxon>
        <taxon>Pseudomonadati</taxon>
        <taxon>Pseudomonadota</taxon>
        <taxon>Alphaproteobacteria</taxon>
        <taxon>Hyphomicrobiales</taxon>
        <taxon>Rhizobiaceae</taxon>
        <taxon>Rhizobium/Agrobacterium group</taxon>
        <taxon>Agrobacterium</taxon>
    </lineage>
</organism>
<protein>
    <recommendedName>
        <fullName evidence="2">HEPN domain-containing protein</fullName>
    </recommendedName>
</protein>